<proteinExistence type="predicted"/>
<reference evidence="1 2" key="3">
    <citation type="submission" date="2020-02" db="EMBL/GenBank/DDBJ databases">
        <title>Flavobacterium profundi sp. nov., isolated from a deep-sea seamount.</title>
        <authorList>
            <person name="Zhang D.-C."/>
        </authorList>
    </citation>
    <scope>NUCLEOTIDE SEQUENCE [LARGE SCALE GENOMIC DNA]</scope>
    <source>
        <strain evidence="1 2">EC11</strain>
    </source>
</reference>
<comment type="caution">
    <text evidence="1">The sequence shown here is derived from an EMBL/GenBank/DDBJ whole genome shotgun (WGS) entry which is preliminary data.</text>
</comment>
<dbReference type="InterPro" id="IPR036116">
    <property type="entry name" value="FN3_sf"/>
</dbReference>
<evidence type="ECO:0000313" key="1">
    <source>
        <dbReference type="EMBL" id="NHN27411.1"/>
    </source>
</evidence>
<accession>A0ABX0IV19</accession>
<dbReference type="RefSeq" id="WP_140963926.1">
    <property type="nucleotide sequence ID" value="NZ_VEVQ02000014.1"/>
</dbReference>
<dbReference type="SUPFAM" id="SSF49265">
    <property type="entry name" value="Fibronectin type III"/>
    <property type="match status" value="1"/>
</dbReference>
<gene>
    <name evidence="1" type="ORF">FIA58_017155</name>
</gene>
<dbReference type="Proteomes" id="UP000817854">
    <property type="component" value="Unassembled WGS sequence"/>
</dbReference>
<protein>
    <recommendedName>
        <fullName evidence="3">Fibronectin type-III domain-containing protein</fullName>
    </recommendedName>
</protein>
<reference evidence="1 2" key="2">
    <citation type="submission" date="2019-05" db="EMBL/GenBank/DDBJ databases">
        <authorList>
            <person name="Lianzixin W."/>
        </authorList>
    </citation>
    <scope>NUCLEOTIDE SEQUENCE [LARGE SCALE GENOMIC DNA]</scope>
    <source>
        <strain evidence="1 2">EC11</strain>
    </source>
</reference>
<evidence type="ECO:0008006" key="3">
    <source>
        <dbReference type="Google" id="ProtNLM"/>
    </source>
</evidence>
<sequence>MKIINKLILIGLIAISFSCEDILEEDITNDIVQIVYPTEGITIESNVATFQWNHLDGADDYRVQIYTGNQFQVFDTLVNTNTVTLPLIQGTYQWRVRGENSAYESTYTFPITFDVNESEDLTNQLVILSAPSSTFATNQNSITLSWETLTAADYYEVLVTNTTSGNIAFTDNNVTATNITLNSSNITGDGQYSWKVKAYNNTTSTETQFSTRNFLVDTVVPNQPQNNQPANNTSQTINQTVSFSWTIPLDSGIIQSAISYEIQIASDINFTTIIQSSPVSVTSFQQSFTAAGIYYWRVRAKDAALNTGAYSSGYKLTIN</sequence>
<dbReference type="InterPro" id="IPR013783">
    <property type="entry name" value="Ig-like_fold"/>
</dbReference>
<evidence type="ECO:0000313" key="2">
    <source>
        <dbReference type="Proteomes" id="UP000817854"/>
    </source>
</evidence>
<organism evidence="1 2">
    <name type="scientific">Flavobacterium jejuense</name>
    <dbReference type="NCBI Taxonomy" id="1544455"/>
    <lineage>
        <taxon>Bacteria</taxon>
        <taxon>Pseudomonadati</taxon>
        <taxon>Bacteroidota</taxon>
        <taxon>Flavobacteriia</taxon>
        <taxon>Flavobacteriales</taxon>
        <taxon>Flavobacteriaceae</taxon>
        <taxon>Flavobacterium</taxon>
    </lineage>
</organism>
<dbReference type="Gene3D" id="2.60.40.10">
    <property type="entry name" value="Immunoglobulins"/>
    <property type="match status" value="3"/>
</dbReference>
<dbReference type="EMBL" id="VEVQ02000014">
    <property type="protein sequence ID" value="NHN27411.1"/>
    <property type="molecule type" value="Genomic_DNA"/>
</dbReference>
<reference evidence="2" key="1">
    <citation type="submission" date="2019-05" db="EMBL/GenBank/DDBJ databases">
        <title>Flavobacterium profundi sp. nov., isolated from a deep-sea seamount.</title>
        <authorList>
            <person name="Zhang D.-C."/>
        </authorList>
    </citation>
    <scope>NUCLEOTIDE SEQUENCE [LARGE SCALE GENOMIC DNA]</scope>
    <source>
        <strain evidence="2">EC11</strain>
    </source>
</reference>
<keyword evidence="2" id="KW-1185">Reference proteome</keyword>
<name>A0ABX0IV19_9FLAO</name>
<dbReference type="PROSITE" id="PS51257">
    <property type="entry name" value="PROKAR_LIPOPROTEIN"/>
    <property type="match status" value="1"/>
</dbReference>